<dbReference type="EMBL" id="JACNYK010000002">
    <property type="protein sequence ID" value="MBD1425730.1"/>
    <property type="molecule type" value="Genomic_DNA"/>
</dbReference>
<evidence type="ECO:0000256" key="1">
    <source>
        <dbReference type="SAM" id="Phobius"/>
    </source>
</evidence>
<accession>A0ABR7Y344</accession>
<organism evidence="2 3">
    <name type="scientific">Sphingobacterium arenae</name>
    <dbReference type="NCBI Taxonomy" id="1280598"/>
    <lineage>
        <taxon>Bacteria</taxon>
        <taxon>Pseudomonadati</taxon>
        <taxon>Bacteroidota</taxon>
        <taxon>Sphingobacteriia</taxon>
        <taxon>Sphingobacteriales</taxon>
        <taxon>Sphingobacteriaceae</taxon>
        <taxon>Sphingobacterium</taxon>
    </lineage>
</organism>
<feature type="transmembrane region" description="Helical" evidence="1">
    <location>
        <begin position="20"/>
        <end position="41"/>
    </location>
</feature>
<name>A0ABR7Y344_9SPHI</name>
<evidence type="ECO:0000313" key="3">
    <source>
        <dbReference type="Proteomes" id="UP000606494"/>
    </source>
</evidence>
<feature type="transmembrane region" description="Helical" evidence="1">
    <location>
        <begin position="220"/>
        <end position="239"/>
    </location>
</feature>
<protein>
    <recommendedName>
        <fullName evidence="4">DUF3137 domain-containing protein</fullName>
    </recommendedName>
</protein>
<sequence length="251" mass="29248">MKNSKRLKLTTMQAFTHYQIVFFFLFIVLLTAWNLFEIYVTDTYSGVRTGEELLIVALPFLLLAGLFAFVQHRRLRFKEIDAALTEEQFQEVVQRTAKDLSWRIDKNNNTFFRAHRSWNWTGSWGEMVTIIKYKNHLLINSICDPDYVSSIISYGQNKKNIDVFKKNLTDVLNNTPIEVKIEKVNNEWSIKRMIIRLFAYPFCAFLIVFGAYMLVESSTFNAMISGLVAMVVAGVYLYLDMKILATKTKDK</sequence>
<evidence type="ECO:0000313" key="2">
    <source>
        <dbReference type="EMBL" id="MBD1425730.1"/>
    </source>
</evidence>
<feature type="transmembrane region" description="Helical" evidence="1">
    <location>
        <begin position="193"/>
        <end position="214"/>
    </location>
</feature>
<keyword evidence="1" id="KW-0812">Transmembrane</keyword>
<reference evidence="2 3" key="1">
    <citation type="submission" date="2020-08" db="EMBL/GenBank/DDBJ databases">
        <title>Sphingobacterium sp. DN00404 isolated from aquaculture water.</title>
        <authorList>
            <person name="Zhang M."/>
        </authorList>
    </citation>
    <scope>NUCLEOTIDE SEQUENCE [LARGE SCALE GENOMIC DNA]</scope>
    <source>
        <strain evidence="2 3">KCTC 32294</strain>
    </source>
</reference>
<keyword evidence="3" id="KW-1185">Reference proteome</keyword>
<proteinExistence type="predicted"/>
<comment type="caution">
    <text evidence="2">The sequence shown here is derived from an EMBL/GenBank/DDBJ whole genome shotgun (WGS) entry which is preliminary data.</text>
</comment>
<keyword evidence="1" id="KW-1133">Transmembrane helix</keyword>
<dbReference type="Proteomes" id="UP000606494">
    <property type="component" value="Unassembled WGS sequence"/>
</dbReference>
<keyword evidence="1" id="KW-0472">Membrane</keyword>
<evidence type="ECO:0008006" key="4">
    <source>
        <dbReference type="Google" id="ProtNLM"/>
    </source>
</evidence>
<feature type="transmembrane region" description="Helical" evidence="1">
    <location>
        <begin position="53"/>
        <end position="70"/>
    </location>
</feature>
<gene>
    <name evidence="2" type="ORF">H8B17_09065</name>
</gene>